<feature type="compositionally biased region" description="Polar residues" evidence="2">
    <location>
        <begin position="251"/>
        <end position="262"/>
    </location>
</feature>
<dbReference type="Proteomes" id="UP000591131">
    <property type="component" value="Unassembled WGS sequence"/>
</dbReference>
<evidence type="ECO:0000313" key="4">
    <source>
        <dbReference type="EMBL" id="KAF4651401.1"/>
    </source>
</evidence>
<comment type="caution">
    <text evidence="4">The sequence shown here is derived from an EMBL/GenBank/DDBJ whole genome shotgun (WGS) entry which is preliminary data.</text>
</comment>
<feature type="compositionally biased region" description="Polar residues" evidence="2">
    <location>
        <begin position="354"/>
        <end position="363"/>
    </location>
</feature>
<feature type="region of interest" description="Disordered" evidence="2">
    <location>
        <begin position="245"/>
        <end position="363"/>
    </location>
</feature>
<keyword evidence="1" id="KW-0863">Zinc-finger</keyword>
<organism evidence="4 5">
    <name type="scientific">Perkinsus chesapeaki</name>
    <name type="common">Clam parasite</name>
    <name type="synonym">Perkinsus andrewsi</name>
    <dbReference type="NCBI Taxonomy" id="330153"/>
    <lineage>
        <taxon>Eukaryota</taxon>
        <taxon>Sar</taxon>
        <taxon>Alveolata</taxon>
        <taxon>Perkinsozoa</taxon>
        <taxon>Perkinsea</taxon>
        <taxon>Perkinsida</taxon>
        <taxon>Perkinsidae</taxon>
        <taxon>Perkinsus</taxon>
    </lineage>
</organism>
<accession>A0A7J6KXV0</accession>
<proteinExistence type="predicted"/>
<feature type="non-terminal residue" evidence="4">
    <location>
        <position position="363"/>
    </location>
</feature>
<evidence type="ECO:0000259" key="3">
    <source>
        <dbReference type="PROSITE" id="PS50966"/>
    </source>
</evidence>
<feature type="domain" description="SWIM-type" evidence="3">
    <location>
        <begin position="184"/>
        <end position="225"/>
    </location>
</feature>
<evidence type="ECO:0000256" key="2">
    <source>
        <dbReference type="SAM" id="MobiDB-lite"/>
    </source>
</evidence>
<keyword evidence="1" id="KW-0479">Metal-binding</keyword>
<keyword evidence="1" id="KW-0862">Zinc</keyword>
<keyword evidence="5" id="KW-1185">Reference proteome</keyword>
<dbReference type="PROSITE" id="PS50966">
    <property type="entry name" value="ZF_SWIM"/>
    <property type="match status" value="1"/>
</dbReference>
<dbReference type="EMBL" id="JAAPAO010001069">
    <property type="protein sequence ID" value="KAF4651401.1"/>
    <property type="molecule type" value="Genomic_DNA"/>
</dbReference>
<evidence type="ECO:0000256" key="1">
    <source>
        <dbReference type="PROSITE-ProRule" id="PRU00325"/>
    </source>
</evidence>
<feature type="compositionally biased region" description="Basic and acidic residues" evidence="2">
    <location>
        <begin position="307"/>
        <end position="316"/>
    </location>
</feature>
<dbReference type="InterPro" id="IPR007527">
    <property type="entry name" value="Znf_SWIM"/>
</dbReference>
<dbReference type="AlphaFoldDB" id="A0A7J6KXV0"/>
<evidence type="ECO:0000313" key="5">
    <source>
        <dbReference type="Proteomes" id="UP000591131"/>
    </source>
</evidence>
<name>A0A7J6KXV0_PERCH</name>
<dbReference type="GO" id="GO:0008270">
    <property type="term" value="F:zinc ion binding"/>
    <property type="evidence" value="ECO:0007669"/>
    <property type="project" value="UniProtKB-KW"/>
</dbReference>
<sequence length="363" mass="40892">MDLPLADQGAISRFLEEFSGYLDPSSWRSRWSRSCSEVCGPRTNNQVERFNKELKKCLLPSRSRLSLHEFVTFLRSEGDWAAIAQYGRDDVRGQPNQKVKDEAAQHFARQTFCGIPSTWCLAGQSDSECAPAIEKWIFLTKAKDSTLQDKSMLEHIQEPEARAKKFHGSTYVSLSEAHRVKKMYSMVGYLQSGESHSLHDLWCTCTTWLRETVCSHTLCIHHQTSEAGSPANDIYWKTANCKFKRPKQRRTGQGQFDDNSLPHNARYGLNPRRKKNEAASTQRRSRRQAPPRETPSACPSSAVSEGHTIEQHEPAGDPKVTVAFTEGLSASSRQPPFIPTAEEGAMFGGESEEPYNSNYTSPK</sequence>
<gene>
    <name evidence="4" type="ORF">FOL47_000415</name>
</gene>
<reference evidence="4 5" key="1">
    <citation type="submission" date="2020-04" db="EMBL/GenBank/DDBJ databases">
        <title>Perkinsus chesapeaki whole genome sequence.</title>
        <authorList>
            <person name="Bogema D.R."/>
        </authorList>
    </citation>
    <scope>NUCLEOTIDE SEQUENCE [LARGE SCALE GENOMIC DNA]</scope>
    <source>
        <strain evidence="4">ATCC PRA-425</strain>
    </source>
</reference>
<protein>
    <recommendedName>
        <fullName evidence="3">SWIM-type domain-containing protein</fullName>
    </recommendedName>
</protein>